<evidence type="ECO:0000256" key="1">
    <source>
        <dbReference type="SAM" id="Phobius"/>
    </source>
</evidence>
<evidence type="ECO:0000313" key="2">
    <source>
        <dbReference type="EMBL" id="CAG7819005.1"/>
    </source>
</evidence>
<accession>A0A8J2KQS0</accession>
<gene>
    <name evidence="2" type="ORF">AFUS01_LOCUS29477</name>
</gene>
<comment type="caution">
    <text evidence="2">The sequence shown here is derived from an EMBL/GenBank/DDBJ whole genome shotgun (WGS) entry which is preliminary data.</text>
</comment>
<keyword evidence="3" id="KW-1185">Reference proteome</keyword>
<proteinExistence type="predicted"/>
<keyword evidence="1" id="KW-1133">Transmembrane helix</keyword>
<keyword evidence="1" id="KW-0472">Membrane</keyword>
<evidence type="ECO:0000313" key="3">
    <source>
        <dbReference type="Proteomes" id="UP000708208"/>
    </source>
</evidence>
<feature type="non-terminal residue" evidence="2">
    <location>
        <position position="65"/>
    </location>
</feature>
<dbReference type="EMBL" id="CAJVCH010436329">
    <property type="protein sequence ID" value="CAG7819005.1"/>
    <property type="molecule type" value="Genomic_DNA"/>
</dbReference>
<reference evidence="2" key="1">
    <citation type="submission" date="2021-06" db="EMBL/GenBank/DDBJ databases">
        <authorList>
            <person name="Hodson N. C."/>
            <person name="Mongue J. A."/>
            <person name="Jaron S. K."/>
        </authorList>
    </citation>
    <scope>NUCLEOTIDE SEQUENCE</scope>
</reference>
<feature type="transmembrane region" description="Helical" evidence="1">
    <location>
        <begin position="12"/>
        <end position="34"/>
    </location>
</feature>
<sequence length="65" mass="7176">MESILYYRKSHCAPVLFLRWIALLLWILPGAFAIGDEPGDYKIVIGIRNGGKSLANATTVLDNVT</sequence>
<dbReference type="AlphaFoldDB" id="A0A8J2KQS0"/>
<organism evidence="2 3">
    <name type="scientific">Allacma fusca</name>
    <dbReference type="NCBI Taxonomy" id="39272"/>
    <lineage>
        <taxon>Eukaryota</taxon>
        <taxon>Metazoa</taxon>
        <taxon>Ecdysozoa</taxon>
        <taxon>Arthropoda</taxon>
        <taxon>Hexapoda</taxon>
        <taxon>Collembola</taxon>
        <taxon>Symphypleona</taxon>
        <taxon>Sminthuridae</taxon>
        <taxon>Allacma</taxon>
    </lineage>
</organism>
<dbReference type="Proteomes" id="UP000708208">
    <property type="component" value="Unassembled WGS sequence"/>
</dbReference>
<protein>
    <submittedName>
        <fullName evidence="2">Uncharacterized protein</fullName>
    </submittedName>
</protein>
<name>A0A8J2KQS0_9HEXA</name>
<keyword evidence="1" id="KW-0812">Transmembrane</keyword>